<dbReference type="OrthoDB" id="3085359at2759"/>
<keyword evidence="3" id="KW-1185">Reference proteome</keyword>
<gene>
    <name evidence="2" type="ORF">DFP72DRAFT_929453</name>
</gene>
<proteinExistence type="predicted"/>
<feature type="region of interest" description="Disordered" evidence="1">
    <location>
        <begin position="50"/>
        <end position="122"/>
    </location>
</feature>
<organism evidence="2 3">
    <name type="scientific">Ephemerocybe angulata</name>
    <dbReference type="NCBI Taxonomy" id="980116"/>
    <lineage>
        <taxon>Eukaryota</taxon>
        <taxon>Fungi</taxon>
        <taxon>Dikarya</taxon>
        <taxon>Basidiomycota</taxon>
        <taxon>Agaricomycotina</taxon>
        <taxon>Agaricomycetes</taxon>
        <taxon>Agaricomycetidae</taxon>
        <taxon>Agaricales</taxon>
        <taxon>Agaricineae</taxon>
        <taxon>Psathyrellaceae</taxon>
        <taxon>Ephemerocybe</taxon>
    </lineage>
</organism>
<evidence type="ECO:0000313" key="3">
    <source>
        <dbReference type="Proteomes" id="UP000521943"/>
    </source>
</evidence>
<comment type="caution">
    <text evidence="2">The sequence shown here is derived from an EMBL/GenBank/DDBJ whole genome shotgun (WGS) entry which is preliminary data.</text>
</comment>
<evidence type="ECO:0000313" key="2">
    <source>
        <dbReference type="EMBL" id="KAF6744388.1"/>
    </source>
</evidence>
<feature type="compositionally biased region" description="Pro residues" evidence="1">
    <location>
        <begin position="158"/>
        <end position="173"/>
    </location>
</feature>
<evidence type="ECO:0000256" key="1">
    <source>
        <dbReference type="SAM" id="MobiDB-lite"/>
    </source>
</evidence>
<accession>A0A8H6HCE7</accession>
<dbReference type="Proteomes" id="UP000521943">
    <property type="component" value="Unassembled WGS sequence"/>
</dbReference>
<dbReference type="AlphaFoldDB" id="A0A8H6HCE7"/>
<feature type="region of interest" description="Disordered" evidence="1">
    <location>
        <begin position="1"/>
        <end position="22"/>
    </location>
</feature>
<feature type="compositionally biased region" description="Basic and acidic residues" evidence="1">
    <location>
        <begin position="70"/>
        <end position="79"/>
    </location>
</feature>
<feature type="compositionally biased region" description="Polar residues" evidence="1">
    <location>
        <begin position="80"/>
        <end position="92"/>
    </location>
</feature>
<name>A0A8H6HCE7_9AGAR</name>
<feature type="region of interest" description="Disordered" evidence="1">
    <location>
        <begin position="147"/>
        <end position="189"/>
    </location>
</feature>
<protein>
    <submittedName>
        <fullName evidence="2">Uncharacterized protein</fullName>
    </submittedName>
</protein>
<sequence length="381" mass="41871">MSSTSGDDSPRASAHIPPKHRMLSAKINALIDQELEEGAEEMLNSLRAKRLRYTKTDRQTSTPTRAGPHNRPEPDDTHVAESSNGTGGSSKESTPEKGPCRMTFNAGPSFHHAHAPPLAGAPAPQPQYTARYFWKMLAPSDVPPPLLTIPGTVKSPEEPPVPPRPTYPKPAPKPASKKPSGTKKAKEKAKDYKDYAFANKLSHVPSDMFVEWSVAPGTSTISTSAPTPIFSTFSAEGNLAPSKRKRQEEVVVSQVARPHTPRVDLGDTSDKGFVCRATERLPQGKDGEVCPREFSALTMEFFDHLWNDHAQKLVPDEQGMIRCPYKACGLSLLNHKKNLCKHYARQHRGGVVLCKKGDCLVVVEKGACRDHAKRPRRLIDE</sequence>
<reference evidence="2 3" key="1">
    <citation type="submission" date="2020-07" db="EMBL/GenBank/DDBJ databases">
        <title>Comparative genomics of pyrophilous fungi reveals a link between fire events and developmental genes.</title>
        <authorList>
            <consortium name="DOE Joint Genome Institute"/>
            <person name="Steindorff A.S."/>
            <person name="Carver A."/>
            <person name="Calhoun S."/>
            <person name="Stillman K."/>
            <person name="Liu H."/>
            <person name="Lipzen A."/>
            <person name="Pangilinan J."/>
            <person name="Labutti K."/>
            <person name="Bruns T.D."/>
            <person name="Grigoriev I.V."/>
        </authorList>
    </citation>
    <scope>NUCLEOTIDE SEQUENCE [LARGE SCALE GENOMIC DNA]</scope>
    <source>
        <strain evidence="2 3">CBS 144469</strain>
    </source>
</reference>
<dbReference type="EMBL" id="JACGCI010000123">
    <property type="protein sequence ID" value="KAF6744388.1"/>
    <property type="molecule type" value="Genomic_DNA"/>
</dbReference>